<name>A0ABV0KKE0_9CYAN</name>
<keyword evidence="2" id="KW-1185">Reference proteome</keyword>
<evidence type="ECO:0008006" key="3">
    <source>
        <dbReference type="Google" id="ProtNLM"/>
    </source>
</evidence>
<evidence type="ECO:0000313" key="2">
    <source>
        <dbReference type="Proteomes" id="UP001476950"/>
    </source>
</evidence>
<protein>
    <recommendedName>
        <fullName evidence="3">Ribbon-helix-helix protein CopG domain-containing protein</fullName>
    </recommendedName>
</protein>
<dbReference type="EMBL" id="JAMPLM010000011">
    <property type="protein sequence ID" value="MEP1059488.1"/>
    <property type="molecule type" value="Genomic_DNA"/>
</dbReference>
<gene>
    <name evidence="1" type="ORF">NDI38_13655</name>
</gene>
<dbReference type="RefSeq" id="WP_190446457.1">
    <property type="nucleotide sequence ID" value="NZ_JAMPLM010000011.1"/>
</dbReference>
<comment type="caution">
    <text evidence="1">The sequence shown here is derived from an EMBL/GenBank/DDBJ whole genome shotgun (WGS) entry which is preliminary data.</text>
</comment>
<proteinExistence type="predicted"/>
<dbReference type="Proteomes" id="UP001476950">
    <property type="component" value="Unassembled WGS sequence"/>
</dbReference>
<organism evidence="1 2">
    <name type="scientific">Stenomitos frigidus AS-A4</name>
    <dbReference type="NCBI Taxonomy" id="2933935"/>
    <lineage>
        <taxon>Bacteria</taxon>
        <taxon>Bacillati</taxon>
        <taxon>Cyanobacteriota</taxon>
        <taxon>Cyanophyceae</taxon>
        <taxon>Leptolyngbyales</taxon>
        <taxon>Leptolyngbyaceae</taxon>
        <taxon>Stenomitos</taxon>
    </lineage>
</organism>
<sequence length="55" mass="6099">MAKNKIAKSVRLTPRIEPCLKNQIEDLCRGLGIKPSVFAREALKSHLEKLKALAA</sequence>
<reference evidence="1 2" key="1">
    <citation type="submission" date="2022-04" db="EMBL/GenBank/DDBJ databases">
        <title>Positive selection, recombination, and allopatry shape intraspecific diversity of widespread and dominant cyanobacteria.</title>
        <authorList>
            <person name="Wei J."/>
            <person name="Shu W."/>
            <person name="Hu C."/>
        </authorList>
    </citation>
    <scope>NUCLEOTIDE SEQUENCE [LARGE SCALE GENOMIC DNA]</scope>
    <source>
        <strain evidence="1 2">AS-A4</strain>
    </source>
</reference>
<evidence type="ECO:0000313" key="1">
    <source>
        <dbReference type="EMBL" id="MEP1059488.1"/>
    </source>
</evidence>
<accession>A0ABV0KKE0</accession>